<protein>
    <submittedName>
        <fullName evidence="2">Uncharacterized protein</fullName>
    </submittedName>
</protein>
<sequence>MPYVVSSTVGSLVWAVVFLFCLKGSYILAASEESSLSQKSDDDLNSQLESSMLKKDWNRNLHSWGKRAWSNLQGGWGKRDSSYPLYYPYNDKRAWQKLQGGWGKRYASDDEYAAKLASVLEQEEQEPQYNEFGNLPDDDVNDAEKRAWKGLSGGWGKRSDNWGNFRGSWGKRDPAWTNLKGIWGKRSYPDRIAQ</sequence>
<gene>
    <name evidence="2" type="ORF">RI129_007457</name>
</gene>
<proteinExistence type="predicted"/>
<keyword evidence="1" id="KW-1133">Transmembrane helix</keyword>
<evidence type="ECO:0000313" key="3">
    <source>
        <dbReference type="Proteomes" id="UP001329430"/>
    </source>
</evidence>
<keyword evidence="3" id="KW-1185">Reference proteome</keyword>
<dbReference type="EMBL" id="JAVRBK010000005">
    <property type="protein sequence ID" value="KAK5643612.1"/>
    <property type="molecule type" value="Genomic_DNA"/>
</dbReference>
<name>A0AAN7ZII0_9COLE</name>
<organism evidence="2 3">
    <name type="scientific">Pyrocoelia pectoralis</name>
    <dbReference type="NCBI Taxonomy" id="417401"/>
    <lineage>
        <taxon>Eukaryota</taxon>
        <taxon>Metazoa</taxon>
        <taxon>Ecdysozoa</taxon>
        <taxon>Arthropoda</taxon>
        <taxon>Hexapoda</taxon>
        <taxon>Insecta</taxon>
        <taxon>Pterygota</taxon>
        <taxon>Neoptera</taxon>
        <taxon>Endopterygota</taxon>
        <taxon>Coleoptera</taxon>
        <taxon>Polyphaga</taxon>
        <taxon>Elateriformia</taxon>
        <taxon>Elateroidea</taxon>
        <taxon>Lampyridae</taxon>
        <taxon>Lampyrinae</taxon>
        <taxon>Pyrocoelia</taxon>
    </lineage>
</organism>
<comment type="caution">
    <text evidence="2">The sequence shown here is derived from an EMBL/GenBank/DDBJ whole genome shotgun (WGS) entry which is preliminary data.</text>
</comment>
<dbReference type="AlphaFoldDB" id="A0AAN7ZII0"/>
<reference evidence="2 3" key="1">
    <citation type="journal article" date="2024" name="Insects">
        <title>An Improved Chromosome-Level Genome Assembly of the Firefly Pyrocoelia pectoralis.</title>
        <authorList>
            <person name="Fu X."/>
            <person name="Meyer-Rochow V.B."/>
            <person name="Ballantyne L."/>
            <person name="Zhu X."/>
        </authorList>
    </citation>
    <scope>NUCLEOTIDE SEQUENCE [LARGE SCALE GENOMIC DNA]</scope>
    <source>
        <strain evidence="2">XCY_ONT2</strain>
    </source>
</reference>
<dbReference type="Proteomes" id="UP001329430">
    <property type="component" value="Chromosome 5"/>
</dbReference>
<keyword evidence="1" id="KW-0472">Membrane</keyword>
<evidence type="ECO:0000256" key="1">
    <source>
        <dbReference type="SAM" id="Phobius"/>
    </source>
</evidence>
<accession>A0AAN7ZII0</accession>
<keyword evidence="1" id="KW-0812">Transmembrane</keyword>
<evidence type="ECO:0000313" key="2">
    <source>
        <dbReference type="EMBL" id="KAK5643612.1"/>
    </source>
</evidence>
<feature type="transmembrane region" description="Helical" evidence="1">
    <location>
        <begin position="12"/>
        <end position="29"/>
    </location>
</feature>